<reference evidence="6 7" key="1">
    <citation type="submission" date="2020-07" db="EMBL/GenBank/DDBJ databases">
        <title>Organ Donor 1.</title>
        <authorList>
            <person name="Marsh A.J."/>
            <person name="Azcarate-Peril M.A."/>
        </authorList>
    </citation>
    <scope>NUCLEOTIDE SEQUENCE [LARGE SCALE GENOMIC DNA]</scope>
    <source>
        <strain evidence="6 7">AMC0717</strain>
    </source>
</reference>
<keyword evidence="2" id="KW-0813">Transport</keyword>
<accession>A0A853JUH7</accession>
<dbReference type="Gene3D" id="3.40.50.300">
    <property type="entry name" value="P-loop containing nucleotide triphosphate hydrolases"/>
    <property type="match status" value="1"/>
</dbReference>
<dbReference type="CDD" id="cd03220">
    <property type="entry name" value="ABC_KpsT_Wzt"/>
    <property type="match status" value="1"/>
</dbReference>
<dbReference type="GO" id="GO:0016887">
    <property type="term" value="F:ATP hydrolysis activity"/>
    <property type="evidence" value="ECO:0007669"/>
    <property type="project" value="InterPro"/>
</dbReference>
<dbReference type="InterPro" id="IPR027417">
    <property type="entry name" value="P-loop_NTPase"/>
</dbReference>
<sequence>MSKSAIKIDHLTKVYHLYKNPKDRLKEAFAINKNKKYHEDFYALKDISLEVKEGECYGIIGKNGSGKSTLLKIITGVLSPSEGKLEINGRISALLELGAGFNQEYTGIENIYLNGDIMGYSKEEIEERIPEILEFADIGDHIYQPVKTYSSGMFVRLAFALAINVDPEILIVDEALSVGDAFFQLKCYKKFTEFKKRGKTIVFVTHDLSSVIKYCDRVMVINEGETIEEGGAREMVDLYKQILVDQETSKNRTIENQENGEQQEENRFSLVSNIRLNEDILEYGTKQAEIIELNVYDENQKPCQQIEKFQEIDIRFKVKFNEEIHDPIVAVTFKNIKGTEITGTNNMYEGLDGFVAEPGDIYEVSFKQKIPFQSGAYFVSLGCTGLDVKGNFTVFHRYYDVVELNVVSMKDTVGFFDTDTQVKLEKING</sequence>
<comment type="caution">
    <text evidence="6">The sequence shown here is derived from an EMBL/GenBank/DDBJ whole genome shotgun (WGS) entry which is preliminary data.</text>
</comment>
<dbReference type="SMART" id="SM00382">
    <property type="entry name" value="AAA"/>
    <property type="match status" value="1"/>
</dbReference>
<dbReference type="RefSeq" id="WP_180494303.1">
    <property type="nucleotide sequence ID" value="NZ_JACCKS010000040.1"/>
</dbReference>
<evidence type="ECO:0000256" key="1">
    <source>
        <dbReference type="ARBA" id="ARBA00005417"/>
    </source>
</evidence>
<dbReference type="PANTHER" id="PTHR46743:SF2">
    <property type="entry name" value="TEICHOIC ACIDS EXPORT ATP-BINDING PROTEIN TAGH"/>
    <property type="match status" value="1"/>
</dbReference>
<comment type="similarity">
    <text evidence="1">Belongs to the ABC transporter superfamily.</text>
</comment>
<keyword evidence="3" id="KW-0547">Nucleotide-binding</keyword>
<dbReference type="PROSITE" id="PS00211">
    <property type="entry name" value="ABC_TRANSPORTER_1"/>
    <property type="match status" value="1"/>
</dbReference>
<dbReference type="CDD" id="cd10147">
    <property type="entry name" value="Wzt_C-like"/>
    <property type="match status" value="1"/>
</dbReference>
<dbReference type="InterPro" id="IPR003593">
    <property type="entry name" value="AAA+_ATPase"/>
</dbReference>
<dbReference type="Pfam" id="PF14524">
    <property type="entry name" value="Wzt_C"/>
    <property type="match status" value="1"/>
</dbReference>
<dbReference type="InterPro" id="IPR050683">
    <property type="entry name" value="Bact_Polysacc_Export_ATP-bd"/>
</dbReference>
<dbReference type="PROSITE" id="PS50893">
    <property type="entry name" value="ABC_TRANSPORTER_2"/>
    <property type="match status" value="1"/>
</dbReference>
<dbReference type="Gene3D" id="2.70.50.60">
    <property type="entry name" value="abc- transporter (atp binding component) like domain"/>
    <property type="match status" value="1"/>
</dbReference>
<dbReference type="GO" id="GO:0140359">
    <property type="term" value="F:ABC-type transporter activity"/>
    <property type="evidence" value="ECO:0007669"/>
    <property type="project" value="InterPro"/>
</dbReference>
<evidence type="ECO:0000313" key="7">
    <source>
        <dbReference type="Proteomes" id="UP000586254"/>
    </source>
</evidence>
<evidence type="ECO:0000259" key="5">
    <source>
        <dbReference type="PROSITE" id="PS50893"/>
    </source>
</evidence>
<proteinExistence type="inferred from homology"/>
<dbReference type="Pfam" id="PF00005">
    <property type="entry name" value="ABC_tran"/>
    <property type="match status" value="1"/>
</dbReference>
<keyword evidence="4 6" id="KW-0067">ATP-binding</keyword>
<evidence type="ECO:0000256" key="4">
    <source>
        <dbReference type="ARBA" id="ARBA00022840"/>
    </source>
</evidence>
<dbReference type="InterPro" id="IPR029439">
    <property type="entry name" value="Wzt_C"/>
</dbReference>
<dbReference type="AlphaFoldDB" id="A0A853JUH7"/>
<dbReference type="PANTHER" id="PTHR46743">
    <property type="entry name" value="TEICHOIC ACIDS EXPORT ATP-BINDING PROTEIN TAGH"/>
    <property type="match status" value="1"/>
</dbReference>
<feature type="domain" description="ABC transporter" evidence="5">
    <location>
        <begin position="6"/>
        <end position="248"/>
    </location>
</feature>
<dbReference type="GO" id="GO:0016020">
    <property type="term" value="C:membrane"/>
    <property type="evidence" value="ECO:0007669"/>
    <property type="project" value="InterPro"/>
</dbReference>
<dbReference type="InterPro" id="IPR003439">
    <property type="entry name" value="ABC_transporter-like_ATP-bd"/>
</dbReference>
<evidence type="ECO:0000256" key="3">
    <source>
        <dbReference type="ARBA" id="ARBA00022741"/>
    </source>
</evidence>
<organism evidence="6 7">
    <name type="scientific">Eubacterium callanderi</name>
    <dbReference type="NCBI Taxonomy" id="53442"/>
    <lineage>
        <taxon>Bacteria</taxon>
        <taxon>Bacillati</taxon>
        <taxon>Bacillota</taxon>
        <taxon>Clostridia</taxon>
        <taxon>Eubacteriales</taxon>
        <taxon>Eubacteriaceae</taxon>
        <taxon>Eubacterium</taxon>
    </lineage>
</organism>
<gene>
    <name evidence="6" type="ORF">H0N91_19510</name>
</gene>
<evidence type="ECO:0000256" key="2">
    <source>
        <dbReference type="ARBA" id="ARBA00022448"/>
    </source>
</evidence>
<dbReference type="GO" id="GO:0005524">
    <property type="term" value="F:ATP binding"/>
    <property type="evidence" value="ECO:0007669"/>
    <property type="project" value="UniProtKB-KW"/>
</dbReference>
<dbReference type="SUPFAM" id="SSF52540">
    <property type="entry name" value="P-loop containing nucleoside triphosphate hydrolases"/>
    <property type="match status" value="1"/>
</dbReference>
<dbReference type="InterPro" id="IPR017871">
    <property type="entry name" value="ABC_transporter-like_CS"/>
</dbReference>
<name>A0A853JUH7_9FIRM</name>
<dbReference type="Proteomes" id="UP000586254">
    <property type="component" value="Unassembled WGS sequence"/>
</dbReference>
<protein>
    <submittedName>
        <fullName evidence="6">ABC transporter ATP-binding protein</fullName>
    </submittedName>
</protein>
<dbReference type="InterPro" id="IPR015860">
    <property type="entry name" value="ABC_transpr_TagH-like"/>
</dbReference>
<evidence type="ECO:0000313" key="6">
    <source>
        <dbReference type="EMBL" id="NZA40258.1"/>
    </source>
</evidence>
<dbReference type="EMBL" id="JACCKS010000040">
    <property type="protein sequence ID" value="NZA40258.1"/>
    <property type="molecule type" value="Genomic_DNA"/>
</dbReference>